<gene>
    <name evidence="1" type="ORF">TDIB3V08_LOCUS7660</name>
</gene>
<organism evidence="1">
    <name type="scientific">Timema douglasi</name>
    <name type="common">Walking stick</name>
    <dbReference type="NCBI Taxonomy" id="61478"/>
    <lineage>
        <taxon>Eukaryota</taxon>
        <taxon>Metazoa</taxon>
        <taxon>Ecdysozoa</taxon>
        <taxon>Arthropoda</taxon>
        <taxon>Hexapoda</taxon>
        <taxon>Insecta</taxon>
        <taxon>Pterygota</taxon>
        <taxon>Neoptera</taxon>
        <taxon>Polyneoptera</taxon>
        <taxon>Phasmatodea</taxon>
        <taxon>Timematodea</taxon>
        <taxon>Timematoidea</taxon>
        <taxon>Timematidae</taxon>
        <taxon>Timema</taxon>
    </lineage>
</organism>
<name>A0A7R8VMU6_TIMDO</name>
<accession>A0A7R8VMU6</accession>
<sequence length="161" mass="17996">MEANLQLRPLGLSSASLKPILWDGGREGERRGVASQPTIVSFRANKNRWILETLDGASYRTGLAEKNHTQSHHKVLSKTKLDQTLSQASRRPKVMVRNDRAEVSLRLRPSFSAAEQVSYYNRVIRLICVLSLFACGGNWPRGSHDIQDFSQPSPGEENNPA</sequence>
<dbReference type="AlphaFoldDB" id="A0A7R8VMU6"/>
<proteinExistence type="predicted"/>
<dbReference type="EMBL" id="OA568384">
    <property type="protein sequence ID" value="CAD7201461.1"/>
    <property type="molecule type" value="Genomic_DNA"/>
</dbReference>
<evidence type="ECO:0000313" key="1">
    <source>
        <dbReference type="EMBL" id="CAD7201461.1"/>
    </source>
</evidence>
<protein>
    <submittedName>
        <fullName evidence="1">Uncharacterized protein</fullName>
    </submittedName>
</protein>
<reference evidence="1" key="1">
    <citation type="submission" date="2020-11" db="EMBL/GenBank/DDBJ databases">
        <authorList>
            <person name="Tran Van P."/>
        </authorList>
    </citation>
    <scope>NUCLEOTIDE SEQUENCE</scope>
</reference>